<dbReference type="Pfam" id="PF00082">
    <property type="entry name" value="Peptidase_S8"/>
    <property type="match status" value="1"/>
</dbReference>
<dbReference type="PRINTS" id="PR00723">
    <property type="entry name" value="SUBTILISIN"/>
</dbReference>
<dbReference type="GO" id="GO:0006508">
    <property type="term" value="P:proteolysis"/>
    <property type="evidence" value="ECO:0007669"/>
    <property type="project" value="UniProtKB-KW"/>
</dbReference>
<feature type="domain" description="PA" evidence="13">
    <location>
        <begin position="323"/>
        <end position="392"/>
    </location>
</feature>
<proteinExistence type="inferred from homology"/>
<feature type="signal peptide" evidence="11">
    <location>
        <begin position="1"/>
        <end position="24"/>
    </location>
</feature>
<dbReference type="Gene3D" id="3.50.30.30">
    <property type="match status" value="1"/>
</dbReference>
<evidence type="ECO:0000256" key="5">
    <source>
        <dbReference type="ARBA" id="ARBA00022729"/>
    </source>
</evidence>
<feature type="active site" description="Charge relay system" evidence="8 9">
    <location>
        <position position="455"/>
    </location>
</feature>
<evidence type="ECO:0000256" key="10">
    <source>
        <dbReference type="RuleBase" id="RU003355"/>
    </source>
</evidence>
<evidence type="ECO:0000256" key="3">
    <source>
        <dbReference type="ARBA" id="ARBA00022525"/>
    </source>
</evidence>
<organism evidence="14 15">
    <name type="scientific">Pontibacillus marinus BH030004 = DSM 16465</name>
    <dbReference type="NCBI Taxonomy" id="1385511"/>
    <lineage>
        <taxon>Bacteria</taxon>
        <taxon>Bacillati</taxon>
        <taxon>Bacillota</taxon>
        <taxon>Bacilli</taxon>
        <taxon>Bacillales</taxon>
        <taxon>Bacillaceae</taxon>
        <taxon>Pontibacillus</taxon>
    </lineage>
</organism>
<reference evidence="14 15" key="1">
    <citation type="submission" date="2013-08" db="EMBL/GenBank/DDBJ databases">
        <authorList>
            <person name="Huang J."/>
            <person name="Wang G."/>
        </authorList>
    </citation>
    <scope>NUCLEOTIDE SEQUENCE [LARGE SCALE GENOMIC DNA]</scope>
    <source>
        <strain evidence="14 15">BH030004</strain>
    </source>
</reference>
<dbReference type="PROSITE" id="PS51892">
    <property type="entry name" value="SUBTILASE"/>
    <property type="match status" value="1"/>
</dbReference>
<dbReference type="InterPro" id="IPR000209">
    <property type="entry name" value="Peptidase_S8/S53_dom"/>
</dbReference>
<evidence type="ECO:0000259" key="13">
    <source>
        <dbReference type="Pfam" id="PF02225"/>
    </source>
</evidence>
<dbReference type="InterPro" id="IPR050131">
    <property type="entry name" value="Peptidase_S8_subtilisin-like"/>
</dbReference>
<dbReference type="eggNOG" id="COG1404">
    <property type="taxonomic scope" value="Bacteria"/>
</dbReference>
<evidence type="ECO:0000256" key="4">
    <source>
        <dbReference type="ARBA" id="ARBA00022670"/>
    </source>
</evidence>
<dbReference type="SUPFAM" id="SSF52025">
    <property type="entry name" value="PA domain"/>
    <property type="match status" value="1"/>
</dbReference>
<evidence type="ECO:0000256" key="9">
    <source>
        <dbReference type="PROSITE-ProRule" id="PRU01240"/>
    </source>
</evidence>
<comment type="similarity">
    <text evidence="1 9 10">Belongs to the peptidase S8 family.</text>
</comment>
<sequence>MKKLHILTLLLAITLLVSPVQTNAIGEQKSMIIEVEGDANKWKTHVEKYYPRIEVVQVYDTLLQALAVKGSQSQLQQLEQAEFVKQMFPVQKYQVHTNDSMSYLFDQHTQRERLPYTGKGVKVGVIDTGIDYEHPDLRKNFKGGYDVVDLDGDPMETKQHQGAPTLHGTHVAGIIAANGEFKGMAPDAELYGYRALGPGGMGTSVQVIAAIEQAVEDDMDIINLSLGNTINGPDWPTSIAVNKAVEMGVSMVISNGNSGPGVWTVGSPATAVDAIGVGASTPPLKLPYLYAHFERKKVSITPLVGSPAWDLQKDYPLQNIELAKGKVPDLHGKIALIKRGEVTFTQKAKAAERAGAVAAVIYNNEEGRFQGGLEEKVTIPVASITKESGEWIIENIIPDQKWLETKYKTVQDTLADFSSKGPVTWNWDIKPDILAPGVAIKSTVPGGYKELQGTSMAAPHVAGALALIKEAHPDWGPHQLKAALLTTASPIKNEVGKLYEPIAQGMGRIQPQKAIDPQTLIYNSRLTFGRVLKGVETREATITIHNRTDEQQEYYFKPPNQMDGLQWEVPMSFSLGAGEKKEVQVKVRVDQRQIDLSKPFHQGWITLHDEHNTYQLPYLFLTKKTDFPRVMGLEFTLKPFTKETYQYQVYLPLKADELQIDLYNPDTLRYNRTILSKQDVKRGVVKGNLTKDEVGEDGVYLAVLTIKKGNMKQTFETKIIIGTEYP</sequence>
<dbReference type="SUPFAM" id="SSF52743">
    <property type="entry name" value="Subtilisin-like"/>
    <property type="match status" value="1"/>
</dbReference>
<dbReference type="InterPro" id="IPR022398">
    <property type="entry name" value="Peptidase_S8_His-AS"/>
</dbReference>
<dbReference type="InterPro" id="IPR023827">
    <property type="entry name" value="Peptidase_S8_Asp-AS"/>
</dbReference>
<accession>A0A0A5HUF7</accession>
<dbReference type="PROSITE" id="PS00136">
    <property type="entry name" value="SUBTILASE_ASP"/>
    <property type="match status" value="1"/>
</dbReference>
<dbReference type="PROSITE" id="PS00138">
    <property type="entry name" value="SUBTILASE_SER"/>
    <property type="match status" value="1"/>
</dbReference>
<dbReference type="InterPro" id="IPR003137">
    <property type="entry name" value="PA_domain"/>
</dbReference>
<evidence type="ECO:0000256" key="7">
    <source>
        <dbReference type="ARBA" id="ARBA00022825"/>
    </source>
</evidence>
<dbReference type="RefSeq" id="WP_027447846.1">
    <property type="nucleotide sequence ID" value="NZ_AVPF01000025.1"/>
</dbReference>
<dbReference type="InterPro" id="IPR036852">
    <property type="entry name" value="Peptidase_S8/S53_dom_sf"/>
</dbReference>
<keyword evidence="5 11" id="KW-0732">Signal</keyword>
<feature type="domain" description="Peptidase S8/S53" evidence="12">
    <location>
        <begin position="118"/>
        <end position="493"/>
    </location>
</feature>
<dbReference type="Proteomes" id="UP000030403">
    <property type="component" value="Unassembled WGS sequence"/>
</dbReference>
<keyword evidence="7 9" id="KW-0720">Serine protease</keyword>
<comment type="caution">
    <text evidence="14">The sequence shown here is derived from an EMBL/GenBank/DDBJ whole genome shotgun (WGS) entry which is preliminary data.</text>
</comment>
<dbReference type="InterPro" id="IPR023828">
    <property type="entry name" value="Peptidase_S8_Ser-AS"/>
</dbReference>
<keyword evidence="15" id="KW-1185">Reference proteome</keyword>
<dbReference type="Pfam" id="PF02225">
    <property type="entry name" value="PA"/>
    <property type="match status" value="1"/>
</dbReference>
<feature type="active site" description="Charge relay system" evidence="8 9">
    <location>
        <position position="127"/>
    </location>
</feature>
<dbReference type="CDD" id="cd07474">
    <property type="entry name" value="Peptidases_S8_subtilisin_Vpr-like"/>
    <property type="match status" value="1"/>
</dbReference>
<protein>
    <submittedName>
        <fullName evidence="14">Peptidase S8</fullName>
    </submittedName>
</protein>
<evidence type="ECO:0000313" key="14">
    <source>
        <dbReference type="EMBL" id="KGX87277.1"/>
    </source>
</evidence>
<evidence type="ECO:0000259" key="12">
    <source>
        <dbReference type="Pfam" id="PF00082"/>
    </source>
</evidence>
<dbReference type="EMBL" id="AVPF01000025">
    <property type="protein sequence ID" value="KGX87277.1"/>
    <property type="molecule type" value="Genomic_DNA"/>
</dbReference>
<evidence type="ECO:0000256" key="1">
    <source>
        <dbReference type="ARBA" id="ARBA00011073"/>
    </source>
</evidence>
<feature type="active site" description="Charge relay system" evidence="8 9">
    <location>
        <position position="167"/>
    </location>
</feature>
<dbReference type="PROSITE" id="PS00137">
    <property type="entry name" value="SUBTILASE_HIS"/>
    <property type="match status" value="1"/>
</dbReference>
<evidence type="ECO:0000256" key="11">
    <source>
        <dbReference type="SAM" id="SignalP"/>
    </source>
</evidence>
<dbReference type="PANTHER" id="PTHR43806:SF65">
    <property type="entry name" value="SERINE PROTEASE APRX"/>
    <property type="match status" value="1"/>
</dbReference>
<keyword evidence="2" id="KW-0134">Cell wall</keyword>
<feature type="chain" id="PRO_5038389224" evidence="11">
    <location>
        <begin position="25"/>
        <end position="726"/>
    </location>
</feature>
<evidence type="ECO:0000256" key="2">
    <source>
        <dbReference type="ARBA" id="ARBA00022512"/>
    </source>
</evidence>
<dbReference type="OrthoDB" id="9798386at2"/>
<dbReference type="InterPro" id="IPR034213">
    <property type="entry name" value="S8_Vpr-like"/>
</dbReference>
<dbReference type="PANTHER" id="PTHR43806">
    <property type="entry name" value="PEPTIDASE S8"/>
    <property type="match status" value="1"/>
</dbReference>
<keyword evidence="4 9" id="KW-0645">Protease</keyword>
<name>A0A0A5HUF7_9BACI</name>
<gene>
    <name evidence="14" type="ORF">N783_10105</name>
</gene>
<dbReference type="InterPro" id="IPR046450">
    <property type="entry name" value="PA_dom_sf"/>
</dbReference>
<keyword evidence="6 9" id="KW-0378">Hydrolase</keyword>
<evidence type="ECO:0000256" key="6">
    <source>
        <dbReference type="ARBA" id="ARBA00022801"/>
    </source>
</evidence>
<dbReference type="AlphaFoldDB" id="A0A0A5HUF7"/>
<dbReference type="Gene3D" id="3.40.50.200">
    <property type="entry name" value="Peptidase S8/S53 domain"/>
    <property type="match status" value="1"/>
</dbReference>
<dbReference type="GO" id="GO:0004252">
    <property type="term" value="F:serine-type endopeptidase activity"/>
    <property type="evidence" value="ECO:0007669"/>
    <property type="project" value="UniProtKB-UniRule"/>
</dbReference>
<dbReference type="STRING" id="1385511.GCA_000425225_00361"/>
<evidence type="ECO:0000256" key="8">
    <source>
        <dbReference type="PIRSR" id="PIRSR615500-1"/>
    </source>
</evidence>
<keyword evidence="3" id="KW-0964">Secreted</keyword>
<evidence type="ECO:0000313" key="15">
    <source>
        <dbReference type="Proteomes" id="UP000030403"/>
    </source>
</evidence>
<dbReference type="InterPro" id="IPR015500">
    <property type="entry name" value="Peptidase_S8_subtilisin-rel"/>
</dbReference>